<reference evidence="2" key="1">
    <citation type="submission" date="2013-06" db="EMBL/GenBank/DDBJ databases">
        <authorList>
            <person name="Zhao Q."/>
        </authorList>
    </citation>
    <scope>NUCLEOTIDE SEQUENCE</scope>
    <source>
        <strain evidence="2">cv. W1943</strain>
    </source>
</reference>
<dbReference type="HOGENOM" id="CLU_1629756_0_0_1"/>
<organism evidence="1 2">
    <name type="scientific">Oryza rufipogon</name>
    <name type="common">Brownbeard rice</name>
    <name type="synonym">Asian wild rice</name>
    <dbReference type="NCBI Taxonomy" id="4529"/>
    <lineage>
        <taxon>Eukaryota</taxon>
        <taxon>Viridiplantae</taxon>
        <taxon>Streptophyta</taxon>
        <taxon>Embryophyta</taxon>
        <taxon>Tracheophyta</taxon>
        <taxon>Spermatophyta</taxon>
        <taxon>Magnoliopsida</taxon>
        <taxon>Liliopsida</taxon>
        <taxon>Poales</taxon>
        <taxon>Poaceae</taxon>
        <taxon>BOP clade</taxon>
        <taxon>Oryzoideae</taxon>
        <taxon>Oryzeae</taxon>
        <taxon>Oryzinae</taxon>
        <taxon>Oryza</taxon>
    </lineage>
</organism>
<keyword evidence="2" id="KW-1185">Reference proteome</keyword>
<proteinExistence type="predicted"/>
<dbReference type="AlphaFoldDB" id="A0A0E0NPP9"/>
<evidence type="ECO:0000313" key="1">
    <source>
        <dbReference type="EnsemblPlants" id="ORUFI03G03470.1"/>
    </source>
</evidence>
<sequence>MKYFSLFSVLRKINLLLLCTKTKMCPTEVRISFFLHHVDASRALPCSSSHEVHHHDPGFVGGHEAEEEVLLELVQLLPEALLVLAQLPQHLLHQPPLPAGARRRPVLHAQPQQRHHVFPLVAHPRHQPADRLHVPVEYVRALRRGLQLHQRPPRRPPGEEPLP</sequence>
<dbReference type="EnsemblPlants" id="ORUFI03G03470.2">
    <property type="protein sequence ID" value="ORUFI03G03470.2"/>
    <property type="gene ID" value="ORUFI03G03470"/>
</dbReference>
<evidence type="ECO:0000313" key="2">
    <source>
        <dbReference type="Proteomes" id="UP000008022"/>
    </source>
</evidence>
<dbReference type="EnsemblPlants" id="ORUFI03G03470.1">
    <property type="protein sequence ID" value="ORUFI03G03470.1"/>
    <property type="gene ID" value="ORUFI03G03470"/>
</dbReference>
<reference evidence="1" key="2">
    <citation type="submission" date="2015-06" db="UniProtKB">
        <authorList>
            <consortium name="EnsemblPlants"/>
        </authorList>
    </citation>
    <scope>IDENTIFICATION</scope>
</reference>
<accession>A0A0E0NPP9</accession>
<name>A0A0E0NPP9_ORYRU</name>
<dbReference type="Gramene" id="ORUFI03G03470.1">
    <property type="protein sequence ID" value="ORUFI03G03470.1"/>
    <property type="gene ID" value="ORUFI03G03470"/>
</dbReference>
<dbReference type="Gramene" id="ORUFI03G03470.2">
    <property type="protein sequence ID" value="ORUFI03G03470.2"/>
    <property type="gene ID" value="ORUFI03G03470"/>
</dbReference>
<dbReference type="Proteomes" id="UP000008022">
    <property type="component" value="Unassembled WGS sequence"/>
</dbReference>
<protein>
    <submittedName>
        <fullName evidence="1">Uncharacterized protein</fullName>
    </submittedName>
</protein>